<dbReference type="InterPro" id="IPR002201">
    <property type="entry name" value="Glyco_trans_9"/>
</dbReference>
<sequence>MTAPATTGVRFCPGGEAFDEGVVHATPLGYDRQLLAVGRPLPLPPSAELVDRLAECGEVLVSFEGKLGDSLLALSAVRAMRDWFAARSQASPPFHVEGPYAPLITRSGLVTGPPATPPRGRYAVIGDPESVARHQAEAYASVVCDPAAPPCWAADGHALPDMPARYYLAIERRLGVRLPADPPFAPVLSATPSRLAQQLQAAGWFNGVTLAAITATSWPERKDYTAQRFTDVAVRLADVSRTQVRLLLIEGSADGCVRIAAAQAGRGVSALHLDGVPADELADVFPHCDLVMGNDTGLTHLAALARTADGGGPAVIGLYARHAHSKWRTGLPHHHAVATPFSERMHQGDLCPVRDRIAPATDVGLDAITPAALARVCADLLAGADR</sequence>
<dbReference type="STRING" id="310782.SAMN05216499_103174"/>
<dbReference type="AlphaFoldDB" id="A0A1M6YZ25"/>
<dbReference type="OrthoDB" id="9807356at2"/>
<dbReference type="EMBL" id="FRBI01000003">
    <property type="protein sequence ID" value="SHL23534.1"/>
    <property type="molecule type" value="Genomic_DNA"/>
</dbReference>
<proteinExistence type="predicted"/>
<dbReference type="Pfam" id="PF01075">
    <property type="entry name" value="Glyco_transf_9"/>
    <property type="match status" value="1"/>
</dbReference>
<evidence type="ECO:0000313" key="2">
    <source>
        <dbReference type="Proteomes" id="UP000184111"/>
    </source>
</evidence>
<keyword evidence="1" id="KW-0808">Transferase</keyword>
<keyword evidence="2" id="KW-1185">Reference proteome</keyword>
<dbReference type="SUPFAM" id="SSF53756">
    <property type="entry name" value="UDP-Glycosyltransferase/glycogen phosphorylase"/>
    <property type="match status" value="1"/>
</dbReference>
<dbReference type="GO" id="GO:0016757">
    <property type="term" value="F:glycosyltransferase activity"/>
    <property type="evidence" value="ECO:0007669"/>
    <property type="project" value="InterPro"/>
</dbReference>
<evidence type="ECO:0000313" key="1">
    <source>
        <dbReference type="EMBL" id="SHL23534.1"/>
    </source>
</evidence>
<dbReference type="RefSeq" id="WP_073494912.1">
    <property type="nucleotide sequence ID" value="NZ_FRBI01000003.1"/>
</dbReference>
<dbReference type="Proteomes" id="UP000184111">
    <property type="component" value="Unassembled WGS sequence"/>
</dbReference>
<name>A0A1M6YZ25_9ACTN</name>
<gene>
    <name evidence="1" type="ORF">SAMN05216499_103174</name>
</gene>
<accession>A0A1M6YZ25</accession>
<protein>
    <submittedName>
        <fullName evidence="1">Glycosyltransferase family 9 (Heptosyltransferase)</fullName>
    </submittedName>
</protein>
<organism evidence="1 2">
    <name type="scientific">Actinacidiphila paucisporea</name>
    <dbReference type="NCBI Taxonomy" id="310782"/>
    <lineage>
        <taxon>Bacteria</taxon>
        <taxon>Bacillati</taxon>
        <taxon>Actinomycetota</taxon>
        <taxon>Actinomycetes</taxon>
        <taxon>Kitasatosporales</taxon>
        <taxon>Streptomycetaceae</taxon>
        <taxon>Actinacidiphila</taxon>
    </lineage>
</organism>
<reference evidence="1 2" key="1">
    <citation type="submission" date="2016-11" db="EMBL/GenBank/DDBJ databases">
        <authorList>
            <person name="Jaros S."/>
            <person name="Januszkiewicz K."/>
            <person name="Wedrychowicz H."/>
        </authorList>
    </citation>
    <scope>NUCLEOTIDE SEQUENCE [LARGE SCALE GENOMIC DNA]</scope>
    <source>
        <strain evidence="1 2">CGMCC 4.2025</strain>
    </source>
</reference>
<dbReference type="Gene3D" id="3.40.50.2000">
    <property type="entry name" value="Glycogen Phosphorylase B"/>
    <property type="match status" value="1"/>
</dbReference>